<keyword evidence="7" id="KW-1185">Reference proteome</keyword>
<feature type="compositionally biased region" description="Basic residues" evidence="3">
    <location>
        <begin position="547"/>
        <end position="557"/>
    </location>
</feature>
<keyword evidence="2" id="KW-0378">Hydrolase</keyword>
<dbReference type="STRING" id="391625.PPSIR1_11691"/>
<dbReference type="AlphaFoldDB" id="A6GKN5"/>
<keyword evidence="1 6" id="KW-0808">Transferase</keyword>
<evidence type="ECO:0000259" key="5">
    <source>
        <dbReference type="PROSITE" id="PS51831"/>
    </source>
</evidence>
<dbReference type="CDD" id="cd04900">
    <property type="entry name" value="ACT_UUR-like_1"/>
    <property type="match status" value="1"/>
</dbReference>
<dbReference type="InterPro" id="IPR045865">
    <property type="entry name" value="ACT-like_dom_sf"/>
</dbReference>
<gene>
    <name evidence="6" type="ORF">PPSIR1_11691</name>
</gene>
<proteinExistence type="inferred from homology"/>
<dbReference type="Pfam" id="PF08335">
    <property type="entry name" value="GlnD_UR_UTase"/>
    <property type="match status" value="1"/>
</dbReference>
<accession>A6GKN5</accession>
<dbReference type="EMBL" id="ABCS01000210">
    <property type="protein sequence ID" value="EDM73570.1"/>
    <property type="molecule type" value="Genomic_DNA"/>
</dbReference>
<organism evidence="6 7">
    <name type="scientific">Plesiocystis pacifica SIR-1</name>
    <dbReference type="NCBI Taxonomy" id="391625"/>
    <lineage>
        <taxon>Bacteria</taxon>
        <taxon>Pseudomonadati</taxon>
        <taxon>Myxococcota</taxon>
        <taxon>Polyangia</taxon>
        <taxon>Nannocystales</taxon>
        <taxon>Nannocystaceae</taxon>
        <taxon>Plesiocystis</taxon>
    </lineage>
</organism>
<evidence type="ECO:0000256" key="1">
    <source>
        <dbReference type="ARBA" id="ARBA00022679"/>
    </source>
</evidence>
<dbReference type="SUPFAM" id="SSF55021">
    <property type="entry name" value="ACT-like"/>
    <property type="match status" value="1"/>
</dbReference>
<evidence type="ECO:0000313" key="6">
    <source>
        <dbReference type="EMBL" id="EDM73570.1"/>
    </source>
</evidence>
<dbReference type="Gene3D" id="1.10.3090.10">
    <property type="entry name" value="cca-adding enzyme, domain 2"/>
    <property type="match status" value="1"/>
</dbReference>
<evidence type="ECO:0000256" key="2">
    <source>
        <dbReference type="ARBA" id="ARBA00022801"/>
    </source>
</evidence>
<dbReference type="InterPro" id="IPR002912">
    <property type="entry name" value="ACT_dom"/>
</dbReference>
<reference evidence="6 7" key="1">
    <citation type="submission" date="2007-06" db="EMBL/GenBank/DDBJ databases">
        <authorList>
            <person name="Shimkets L."/>
            <person name="Ferriera S."/>
            <person name="Johnson J."/>
            <person name="Kravitz S."/>
            <person name="Beeson K."/>
            <person name="Sutton G."/>
            <person name="Rogers Y.-H."/>
            <person name="Friedman R."/>
            <person name="Frazier M."/>
            <person name="Venter J.C."/>
        </authorList>
    </citation>
    <scope>NUCLEOTIDE SEQUENCE [LARGE SCALE GENOMIC DNA]</scope>
    <source>
        <strain evidence="6 7">SIR-1</strain>
    </source>
</reference>
<evidence type="ECO:0000259" key="4">
    <source>
        <dbReference type="PROSITE" id="PS51671"/>
    </source>
</evidence>
<sequence length="641" mass="70734">ARDVLLRLRAALHLVAGRTQDRLNFQYQEGVPAVLGLLPEEAGGPGESARLDDAVLVAAIEACMQDYYRAASDVRRYGSRVFARCQPPRSGAEEQRRIDERFHTDGDRLFTYGRNPFASSPVLGLEALVIARDRNLRPSGPLLDGLLDCTAAIPEGDTRLAEDPAAQARFLDLLVDTRDVGAPTPLERVHDVGYLERLVPEFAASRGRMQHEGFHVYTVDQHSLYAVEFLKAVARGEHRRDYPMATVVHLNVESPEVLYLSTLLHDAGKPFGDQCAEGARIARLAAARAGLGETDRERCALLVQEHQTMPMLSQKRDLSDPLLVREFAELVGDRRTLDELYLVSLADMANVSPDYLTSWKLSLLDELYLRAAARISELESGARKAGRTTRRRPQESEPEGLPERYYSLYDQEMRREHRRLLDALAERGEADAISGAPPSTVLVEVAVSTGALRVTVVTPDRPGLLALLTGSFAELGLTVVAADVFSVPAGTGIALDVFRVVEGESRPGRTSGPVKLAEELEHAFAQALSDAPSAEALGEPLPPMPRTRTRRGRRRRVPTRVRFSEDPGGQRTIVDVETVGSPDVAARITRAFAARGTDIEIARLNTEMRRAEAVFYVQKLGERARGELAKAIRANLRTRRR</sequence>
<dbReference type="InterPro" id="IPR006674">
    <property type="entry name" value="HD_domain"/>
</dbReference>
<protein>
    <submittedName>
        <fullName evidence="6">UTP-GlnB uridylyltransferase, GlnD</fullName>
    </submittedName>
</protein>
<dbReference type="eggNOG" id="COG2844">
    <property type="taxonomic scope" value="Bacteria"/>
</dbReference>
<dbReference type="PANTHER" id="PTHR47320">
    <property type="entry name" value="BIFUNCTIONAL URIDYLYLTRANSFERASE/URIDYLYL-REMOVING ENZYME"/>
    <property type="match status" value="1"/>
</dbReference>
<dbReference type="RefSeq" id="WP_006977271.1">
    <property type="nucleotide sequence ID" value="NZ_ABCS01000210.1"/>
</dbReference>
<keyword evidence="6" id="KW-0548">Nucleotidyltransferase</keyword>
<dbReference type="GO" id="GO:0008773">
    <property type="term" value="F:[protein-PII] uridylyltransferase activity"/>
    <property type="evidence" value="ECO:0007669"/>
    <property type="project" value="InterPro"/>
</dbReference>
<dbReference type="InterPro" id="IPR013546">
    <property type="entry name" value="PII_UdlTrfase/GS_AdlTrfase"/>
</dbReference>
<feature type="region of interest" description="Disordered" evidence="3">
    <location>
        <begin position="531"/>
        <end position="557"/>
    </location>
</feature>
<dbReference type="PROSITE" id="PS51671">
    <property type="entry name" value="ACT"/>
    <property type="match status" value="2"/>
</dbReference>
<dbReference type="GO" id="GO:0016787">
    <property type="term" value="F:hydrolase activity"/>
    <property type="evidence" value="ECO:0007669"/>
    <property type="project" value="UniProtKB-KW"/>
</dbReference>
<dbReference type="PANTHER" id="PTHR47320:SF1">
    <property type="entry name" value="BIFUNCTIONAL URIDYLYLTRANSFERASE_URIDYLYL-REMOVING ENZYME"/>
    <property type="match status" value="1"/>
</dbReference>
<dbReference type="InterPro" id="IPR010043">
    <property type="entry name" value="UTase/UR"/>
</dbReference>
<dbReference type="HAMAP" id="MF_00277">
    <property type="entry name" value="PII_uridylyl_transf"/>
    <property type="match status" value="1"/>
</dbReference>
<feature type="region of interest" description="Disordered" evidence="3">
    <location>
        <begin position="382"/>
        <end position="404"/>
    </location>
</feature>
<dbReference type="SUPFAM" id="SSF109604">
    <property type="entry name" value="HD-domain/PDEase-like"/>
    <property type="match status" value="1"/>
</dbReference>
<feature type="domain" description="ACT" evidence="4">
    <location>
        <begin position="573"/>
        <end position="641"/>
    </location>
</feature>
<evidence type="ECO:0000313" key="7">
    <source>
        <dbReference type="Proteomes" id="UP000005801"/>
    </source>
</evidence>
<name>A6GKN5_9BACT</name>
<feature type="domain" description="HD" evidence="5">
    <location>
        <begin position="219"/>
        <end position="340"/>
    </location>
</feature>
<feature type="non-terminal residue" evidence="6">
    <location>
        <position position="1"/>
    </location>
</feature>
<feature type="domain" description="ACT" evidence="4">
    <location>
        <begin position="453"/>
        <end position="543"/>
    </location>
</feature>
<dbReference type="PROSITE" id="PS51831">
    <property type="entry name" value="HD"/>
    <property type="match status" value="1"/>
</dbReference>
<dbReference type="Proteomes" id="UP000005801">
    <property type="component" value="Unassembled WGS sequence"/>
</dbReference>
<comment type="caution">
    <text evidence="6">The sequence shown here is derived from an EMBL/GenBank/DDBJ whole genome shotgun (WGS) entry which is preliminary data.</text>
</comment>
<evidence type="ECO:0000256" key="3">
    <source>
        <dbReference type="SAM" id="MobiDB-lite"/>
    </source>
</evidence>